<comment type="caution">
    <text evidence="2">The sequence shown here is derived from an EMBL/GenBank/DDBJ whole genome shotgun (WGS) entry which is preliminary data.</text>
</comment>
<feature type="region of interest" description="Disordered" evidence="1">
    <location>
        <begin position="31"/>
        <end position="55"/>
    </location>
</feature>
<dbReference type="Proteomes" id="UP001331761">
    <property type="component" value="Unassembled WGS sequence"/>
</dbReference>
<name>A0AAN8IL21_TRICO</name>
<dbReference type="EMBL" id="WIXE01014141">
    <property type="protein sequence ID" value="KAK5974508.1"/>
    <property type="molecule type" value="Genomic_DNA"/>
</dbReference>
<evidence type="ECO:0000313" key="2">
    <source>
        <dbReference type="EMBL" id="KAK5974508.1"/>
    </source>
</evidence>
<gene>
    <name evidence="2" type="ORF">GCK32_007671</name>
</gene>
<evidence type="ECO:0000313" key="3">
    <source>
        <dbReference type="Proteomes" id="UP001331761"/>
    </source>
</evidence>
<protein>
    <submittedName>
        <fullName evidence="2">Uncharacterized protein</fullName>
    </submittedName>
</protein>
<proteinExistence type="predicted"/>
<keyword evidence="3" id="KW-1185">Reference proteome</keyword>
<sequence>MADDMERELNRMLEEVDVRDTKMDRVQQKLAQLRAQAPSTDQSTTMETEQGDQNEFRNSFRLLNASDMSSDAALTPVEFDAVSAAQNERCRERAQVSYGATHIGEGQPPNRGEGFGDPNGKRFTEFVRSSSMKYGRIRLPDDRRIHLMSEKLEGYFKAVMKTLPMTVRESKFADNTSAKRMESRVKLKPLKMEKSVTEYCVQLENLTRSANPDASETDLAMVRASELISRLTRWPEYFQLFAVMESRIG</sequence>
<organism evidence="2 3">
    <name type="scientific">Trichostrongylus colubriformis</name>
    <name type="common">Black scour worm</name>
    <dbReference type="NCBI Taxonomy" id="6319"/>
    <lineage>
        <taxon>Eukaryota</taxon>
        <taxon>Metazoa</taxon>
        <taxon>Ecdysozoa</taxon>
        <taxon>Nematoda</taxon>
        <taxon>Chromadorea</taxon>
        <taxon>Rhabditida</taxon>
        <taxon>Rhabditina</taxon>
        <taxon>Rhabditomorpha</taxon>
        <taxon>Strongyloidea</taxon>
        <taxon>Trichostrongylidae</taxon>
        <taxon>Trichostrongylus</taxon>
    </lineage>
</organism>
<accession>A0AAN8IL21</accession>
<feature type="compositionally biased region" description="Polar residues" evidence="1">
    <location>
        <begin position="37"/>
        <end position="55"/>
    </location>
</feature>
<evidence type="ECO:0000256" key="1">
    <source>
        <dbReference type="SAM" id="MobiDB-lite"/>
    </source>
</evidence>
<reference evidence="2 3" key="1">
    <citation type="submission" date="2019-10" db="EMBL/GenBank/DDBJ databases">
        <title>Assembly and Annotation for the nematode Trichostrongylus colubriformis.</title>
        <authorList>
            <person name="Martin J."/>
        </authorList>
    </citation>
    <scope>NUCLEOTIDE SEQUENCE [LARGE SCALE GENOMIC DNA]</scope>
    <source>
        <strain evidence="2">G859</strain>
        <tissue evidence="2">Whole worm</tissue>
    </source>
</reference>
<dbReference type="AlphaFoldDB" id="A0AAN8IL21"/>